<dbReference type="PANTHER" id="PTHR11908">
    <property type="entry name" value="XANTHINE DEHYDROGENASE"/>
    <property type="match status" value="1"/>
</dbReference>
<dbReference type="InterPro" id="IPR037165">
    <property type="entry name" value="AldOxase/xan_DH_Mopterin-bd_sf"/>
</dbReference>
<dbReference type="InterPro" id="IPR016208">
    <property type="entry name" value="Ald_Oxase/xanthine_DH-like"/>
</dbReference>
<dbReference type="InterPro" id="IPR036856">
    <property type="entry name" value="Ald_Oxase/Xan_DH_a/b_sf"/>
</dbReference>
<protein>
    <recommendedName>
        <fullName evidence="3">Aldehyde oxidase/xanthine dehydrogenase a/b hammerhead domain-containing protein</fullName>
    </recommendedName>
</protein>
<evidence type="ECO:0000256" key="2">
    <source>
        <dbReference type="ARBA" id="ARBA00023002"/>
    </source>
</evidence>
<dbReference type="SUPFAM" id="SSF56003">
    <property type="entry name" value="Molybdenum cofactor-binding domain"/>
    <property type="match status" value="1"/>
</dbReference>
<evidence type="ECO:0000256" key="1">
    <source>
        <dbReference type="ARBA" id="ARBA00022505"/>
    </source>
</evidence>
<feature type="domain" description="Aldehyde oxidase/xanthine dehydrogenase a/b hammerhead" evidence="3">
    <location>
        <begin position="42"/>
        <end position="168"/>
    </location>
</feature>
<dbReference type="Pfam" id="PF02738">
    <property type="entry name" value="MoCoBD_1"/>
    <property type="match status" value="1"/>
</dbReference>
<dbReference type="GO" id="GO:0005506">
    <property type="term" value="F:iron ion binding"/>
    <property type="evidence" value="ECO:0007669"/>
    <property type="project" value="InterPro"/>
</dbReference>
<dbReference type="Gene3D" id="3.30.365.10">
    <property type="entry name" value="Aldehyde oxidase/xanthine dehydrogenase, molybdopterin binding domain"/>
    <property type="match status" value="4"/>
</dbReference>
<dbReference type="InterPro" id="IPR046867">
    <property type="entry name" value="AldOxase/xan_DH_MoCoBD2"/>
</dbReference>
<dbReference type="SMART" id="SM01008">
    <property type="entry name" value="Ald_Xan_dh_C"/>
    <property type="match status" value="1"/>
</dbReference>
<dbReference type="InterPro" id="IPR008274">
    <property type="entry name" value="AldOxase/xan_DH_MoCoBD1"/>
</dbReference>
<evidence type="ECO:0000313" key="5">
    <source>
        <dbReference type="Proteomes" id="UP000249130"/>
    </source>
</evidence>
<proteinExistence type="predicted"/>
<dbReference type="PANTHER" id="PTHR11908:SF132">
    <property type="entry name" value="ALDEHYDE OXIDASE 1-RELATED"/>
    <property type="match status" value="1"/>
</dbReference>
<dbReference type="Proteomes" id="UP000249130">
    <property type="component" value="Unassembled WGS sequence"/>
</dbReference>
<keyword evidence="1" id="KW-0500">Molybdenum</keyword>
<keyword evidence="5" id="KW-1185">Reference proteome</keyword>
<sequence>MPSPVGEPPHDPADRLDEPVSHAGTQWVGCSLPRVEDDRLLRGAGRFVADAAAPGMLHAVVLRSPVAAGRIVRLETEAAAALPGVVAVLTATEVAQDGLRGIPFEVCPPGREEDARQHGPAAVADPQPLLAAGRVRYVGEPVALVVAETLARAMDAAEAVALEIAAEPAVVDVAGALAHGMAGVADPVLFSHEIGTRAAAEACFAAAAVVVEIDTLVPRLAPAPIETRAYLARYDALSGTTTLIAAAGKPHPLRDALARDVLAIDPSALRVVAPDIGGGFGGKNVAYVEAALVTWAARRLKADVRWISTRNESFLSDVQGRDHRIRARLAVDAEGLITALDVADDVNLGAYLAPRGVTPALNAAKALTGPYRIVALHAVLRGVLTNTVPTAPYRGAGAPEAAFALERLVDMAARRLGLDPVEIRARNLITPAMLPWTARTGVTFHSVDFPAQLDAMRPALAEARARRADRPELRIGVGVAFTIEGYAPAFGESTEMIVGADGGVEVRIGTKSSGQSHETTYAQIAADALGLSPDAITIVQGDTALIARGNGTGASRSLTVGGSAILEAAAALLRRAAGA</sequence>
<evidence type="ECO:0000313" key="4">
    <source>
        <dbReference type="EMBL" id="RAI42575.1"/>
    </source>
</evidence>
<dbReference type="InterPro" id="IPR000674">
    <property type="entry name" value="Ald_Oxase/Xan_DH_a/b"/>
</dbReference>
<comment type="caution">
    <text evidence="4">The sequence shown here is derived from an EMBL/GenBank/DDBJ whole genome shotgun (WGS) entry which is preliminary data.</text>
</comment>
<feature type="non-terminal residue" evidence="4">
    <location>
        <position position="579"/>
    </location>
</feature>
<dbReference type="SUPFAM" id="SSF54665">
    <property type="entry name" value="CO dehydrogenase molybdoprotein N-domain-like"/>
    <property type="match status" value="1"/>
</dbReference>
<reference evidence="4 5" key="1">
    <citation type="submission" date="2017-07" db="EMBL/GenBank/DDBJ databases">
        <title>Draft Genome Sequences of Select Purple Nonsulfur Bacteria.</title>
        <authorList>
            <person name="Lasarre B."/>
            <person name="Mckinlay J.B."/>
        </authorList>
    </citation>
    <scope>NUCLEOTIDE SEQUENCE [LARGE SCALE GENOMIC DNA]</scope>
    <source>
        <strain evidence="4 5">DSM 5909</strain>
    </source>
</reference>
<organism evidence="4 5">
    <name type="scientific">Rhodoplanes roseus</name>
    <dbReference type="NCBI Taxonomy" id="29409"/>
    <lineage>
        <taxon>Bacteria</taxon>
        <taxon>Pseudomonadati</taxon>
        <taxon>Pseudomonadota</taxon>
        <taxon>Alphaproteobacteria</taxon>
        <taxon>Hyphomicrobiales</taxon>
        <taxon>Nitrobacteraceae</taxon>
        <taxon>Rhodoplanes</taxon>
    </lineage>
</organism>
<dbReference type="GO" id="GO:0016491">
    <property type="term" value="F:oxidoreductase activity"/>
    <property type="evidence" value="ECO:0007669"/>
    <property type="project" value="UniProtKB-KW"/>
</dbReference>
<dbReference type="Pfam" id="PF20256">
    <property type="entry name" value="MoCoBD_2"/>
    <property type="match status" value="1"/>
</dbReference>
<keyword evidence="2" id="KW-0560">Oxidoreductase</keyword>
<dbReference type="Gene3D" id="3.90.1170.50">
    <property type="entry name" value="Aldehyde oxidase/xanthine dehydrogenase, a/b hammerhead"/>
    <property type="match status" value="1"/>
</dbReference>
<dbReference type="AlphaFoldDB" id="A0A327KYB7"/>
<dbReference type="Pfam" id="PF01315">
    <property type="entry name" value="Ald_Xan_dh_C"/>
    <property type="match status" value="1"/>
</dbReference>
<accession>A0A327KYB7</accession>
<dbReference type="EMBL" id="NPEX01000143">
    <property type="protein sequence ID" value="RAI42575.1"/>
    <property type="molecule type" value="Genomic_DNA"/>
</dbReference>
<evidence type="ECO:0000259" key="3">
    <source>
        <dbReference type="SMART" id="SM01008"/>
    </source>
</evidence>
<name>A0A327KYB7_9BRAD</name>
<gene>
    <name evidence="4" type="ORF">CH341_18880</name>
</gene>